<dbReference type="PROSITE" id="PS50902">
    <property type="entry name" value="FLAVODOXIN_LIKE"/>
    <property type="match status" value="1"/>
</dbReference>
<evidence type="ECO:0000259" key="3">
    <source>
        <dbReference type="PROSITE" id="PS50902"/>
    </source>
</evidence>
<proteinExistence type="predicted"/>
<protein>
    <submittedName>
        <fullName evidence="4">Flavodoxin family protein</fullName>
    </submittedName>
</protein>
<keyword evidence="2" id="KW-0288">FMN</keyword>
<accession>A0A418NUE7</accession>
<comment type="caution">
    <text evidence="4">The sequence shown here is derived from an EMBL/GenBank/DDBJ whole genome shotgun (WGS) entry which is preliminary data.</text>
</comment>
<name>A0A418NUE7_9SPHN</name>
<evidence type="ECO:0000313" key="4">
    <source>
        <dbReference type="EMBL" id="RIV87772.1"/>
    </source>
</evidence>
<keyword evidence="5" id="KW-1185">Reference proteome</keyword>
<dbReference type="GO" id="GO:0010181">
    <property type="term" value="F:FMN binding"/>
    <property type="evidence" value="ECO:0007669"/>
    <property type="project" value="InterPro"/>
</dbReference>
<dbReference type="InterPro" id="IPR008254">
    <property type="entry name" value="Flavodoxin/NO_synth"/>
</dbReference>
<dbReference type="AlphaFoldDB" id="A0A418NUE7"/>
<organism evidence="4 5">
    <name type="scientific">Aurantiacibacter zhengii</name>
    <dbReference type="NCBI Taxonomy" id="2307003"/>
    <lineage>
        <taxon>Bacteria</taxon>
        <taxon>Pseudomonadati</taxon>
        <taxon>Pseudomonadota</taxon>
        <taxon>Alphaproteobacteria</taxon>
        <taxon>Sphingomonadales</taxon>
        <taxon>Erythrobacteraceae</taxon>
        <taxon>Aurantiacibacter</taxon>
    </lineage>
</organism>
<keyword evidence="1" id="KW-0285">Flavoprotein</keyword>
<dbReference type="SUPFAM" id="SSF52218">
    <property type="entry name" value="Flavoproteins"/>
    <property type="match status" value="1"/>
</dbReference>
<reference evidence="4 5" key="1">
    <citation type="submission" date="2018-08" db="EMBL/GenBank/DDBJ databases">
        <title>Erythrobacter zhengii sp.nov., a bacterium isolated from deep-sea sediment.</title>
        <authorList>
            <person name="Fang C."/>
            <person name="Wu Y.-H."/>
            <person name="Sun C."/>
            <person name="Wang H."/>
            <person name="Cheng H."/>
            <person name="Meng F.-X."/>
            <person name="Wang C.-S."/>
            <person name="Xu X.-W."/>
        </authorList>
    </citation>
    <scope>NUCLEOTIDE SEQUENCE [LARGE SCALE GENOMIC DNA]</scope>
    <source>
        <strain evidence="4 5">V18</strain>
    </source>
</reference>
<dbReference type="Pfam" id="PF03358">
    <property type="entry name" value="FMN_red"/>
    <property type="match status" value="1"/>
</dbReference>
<dbReference type="RefSeq" id="WP_119585518.1">
    <property type="nucleotide sequence ID" value="NZ_CAWODQ010000012.1"/>
</dbReference>
<dbReference type="Proteomes" id="UP000286576">
    <property type="component" value="Unassembled WGS sequence"/>
</dbReference>
<sequence>MTTLAIIWYSRTGGSRQLAEAARDAAQDAGDVDVRFLAADDADADDLLSADGYLFACPENLAAIAGVMKAFFDRTYYEVLGKVEGRPYAAIICAGSDGENAKKQLERICQGWRLKRIADTPIVNVGAQTKEEILADKEIGEEYLGQARELGATLAAGLEMGVF</sequence>
<evidence type="ECO:0000256" key="1">
    <source>
        <dbReference type="ARBA" id="ARBA00022630"/>
    </source>
</evidence>
<evidence type="ECO:0000313" key="5">
    <source>
        <dbReference type="Proteomes" id="UP000286576"/>
    </source>
</evidence>
<dbReference type="InterPro" id="IPR005025">
    <property type="entry name" value="FMN_Rdtase-like_dom"/>
</dbReference>
<dbReference type="Gene3D" id="3.40.50.360">
    <property type="match status" value="1"/>
</dbReference>
<dbReference type="OrthoDB" id="5736081at2"/>
<dbReference type="GO" id="GO:0016491">
    <property type="term" value="F:oxidoreductase activity"/>
    <property type="evidence" value="ECO:0007669"/>
    <property type="project" value="InterPro"/>
</dbReference>
<dbReference type="EMBL" id="QXFL01000002">
    <property type="protein sequence ID" value="RIV87772.1"/>
    <property type="molecule type" value="Genomic_DNA"/>
</dbReference>
<evidence type="ECO:0000256" key="2">
    <source>
        <dbReference type="ARBA" id="ARBA00022643"/>
    </source>
</evidence>
<gene>
    <name evidence="4" type="ORF">D2V07_05420</name>
</gene>
<feature type="domain" description="Flavodoxin-like" evidence="3">
    <location>
        <begin position="4"/>
        <end position="155"/>
    </location>
</feature>
<dbReference type="InterPro" id="IPR029039">
    <property type="entry name" value="Flavoprotein-like_sf"/>
</dbReference>